<feature type="region of interest" description="Disordered" evidence="1">
    <location>
        <begin position="122"/>
        <end position="179"/>
    </location>
</feature>
<evidence type="ECO:0000313" key="3">
    <source>
        <dbReference type="Proteomes" id="UP001190700"/>
    </source>
</evidence>
<dbReference type="AlphaFoldDB" id="A0AAE0BKW6"/>
<comment type="caution">
    <text evidence="2">The sequence shown here is derived from an EMBL/GenBank/DDBJ whole genome shotgun (WGS) entry which is preliminary data.</text>
</comment>
<feature type="compositionally biased region" description="Polar residues" evidence="1">
    <location>
        <begin position="134"/>
        <end position="144"/>
    </location>
</feature>
<reference evidence="2 3" key="1">
    <citation type="journal article" date="2015" name="Genome Biol. Evol.">
        <title>Comparative Genomics of a Bacterivorous Green Alga Reveals Evolutionary Causalities and Consequences of Phago-Mixotrophic Mode of Nutrition.</title>
        <authorList>
            <person name="Burns J.A."/>
            <person name="Paasch A."/>
            <person name="Narechania A."/>
            <person name="Kim E."/>
        </authorList>
    </citation>
    <scope>NUCLEOTIDE SEQUENCE [LARGE SCALE GENOMIC DNA]</scope>
    <source>
        <strain evidence="2 3">PLY_AMNH</strain>
    </source>
</reference>
<feature type="compositionally biased region" description="Basic and acidic residues" evidence="1">
    <location>
        <begin position="1"/>
        <end position="12"/>
    </location>
</feature>
<sequence>MTTLEIEQRVEASAEVTETEVDTLAPKAAETEGVRDLAPSEAASKPQNILDCNQPRSGEPMKQSDALLGRSPTRVEEWLELHTAPREETEAPSMADLHTTNVFVELESPREVTPGEELTMQSPVSAPADCVGSDTESSNASVVQRSKRELAKMKRNQEMKRKKAAQLEKDSAKTSEKLEEQRKMKLELKNKAAKVHTHHPLADASARSQRPLCLCAPTSLLCHPLHFLPPRLHHVKPPPCFAAYAPTPGSSM</sequence>
<protein>
    <submittedName>
        <fullName evidence="2">Uncharacterized protein</fullName>
    </submittedName>
</protein>
<feature type="compositionally biased region" description="Basic and acidic residues" evidence="1">
    <location>
        <begin position="146"/>
        <end position="179"/>
    </location>
</feature>
<organism evidence="2 3">
    <name type="scientific">Cymbomonas tetramitiformis</name>
    <dbReference type="NCBI Taxonomy" id="36881"/>
    <lineage>
        <taxon>Eukaryota</taxon>
        <taxon>Viridiplantae</taxon>
        <taxon>Chlorophyta</taxon>
        <taxon>Pyramimonadophyceae</taxon>
        <taxon>Pyramimonadales</taxon>
        <taxon>Pyramimonadaceae</taxon>
        <taxon>Cymbomonas</taxon>
    </lineage>
</organism>
<accession>A0AAE0BKW6</accession>
<evidence type="ECO:0000256" key="1">
    <source>
        <dbReference type="SAM" id="MobiDB-lite"/>
    </source>
</evidence>
<dbReference type="Proteomes" id="UP001190700">
    <property type="component" value="Unassembled WGS sequence"/>
</dbReference>
<gene>
    <name evidence="2" type="ORF">CYMTET_51512</name>
</gene>
<feature type="compositionally biased region" description="Polar residues" evidence="1">
    <location>
        <begin position="45"/>
        <end position="56"/>
    </location>
</feature>
<feature type="region of interest" description="Disordered" evidence="1">
    <location>
        <begin position="1"/>
        <end position="69"/>
    </location>
</feature>
<keyword evidence="3" id="KW-1185">Reference proteome</keyword>
<evidence type="ECO:0000313" key="2">
    <source>
        <dbReference type="EMBL" id="KAK3238481.1"/>
    </source>
</evidence>
<proteinExistence type="predicted"/>
<dbReference type="EMBL" id="LGRX02034200">
    <property type="protein sequence ID" value="KAK3238481.1"/>
    <property type="molecule type" value="Genomic_DNA"/>
</dbReference>
<name>A0AAE0BKW6_9CHLO</name>